<feature type="domain" description="Putative zinc-finger" evidence="1">
    <location>
        <begin position="4"/>
        <end position="38"/>
    </location>
</feature>
<dbReference type="Proteomes" id="UP001251374">
    <property type="component" value="Unassembled WGS sequence"/>
</dbReference>
<reference evidence="2 3" key="1">
    <citation type="submission" date="2023-04" db="EMBL/GenBank/DDBJ databases">
        <title>A long-awaited taxogenomic arrangement of the family Halomonadaceae.</title>
        <authorList>
            <person name="De La Haba R."/>
            <person name="Chuvochina M."/>
            <person name="Wittouck S."/>
            <person name="Arahal D.R."/>
            <person name="Sanchez-Porro C."/>
            <person name="Hugenholtz P."/>
            <person name="Ventosa A."/>
        </authorList>
    </citation>
    <scope>NUCLEOTIDE SEQUENCE [LARGE SCALE GENOMIC DNA]</scope>
    <source>
        <strain evidence="2 3">DSM 26770</strain>
    </source>
</reference>
<name>A0ABU1HBQ8_9GAMM</name>
<dbReference type="EMBL" id="JARWAM010000004">
    <property type="protein sequence ID" value="MDR5904892.1"/>
    <property type="molecule type" value="Genomic_DNA"/>
</dbReference>
<dbReference type="InterPro" id="IPR027383">
    <property type="entry name" value="Znf_put"/>
</dbReference>
<accession>A0ABU1HBQ8</accession>
<evidence type="ECO:0000313" key="3">
    <source>
        <dbReference type="Proteomes" id="UP001251374"/>
    </source>
</evidence>
<evidence type="ECO:0000259" key="1">
    <source>
        <dbReference type="Pfam" id="PF13490"/>
    </source>
</evidence>
<organism evidence="2 3">
    <name type="scientific">Franzmannia qiaohouensis</name>
    <dbReference type="NCBI Taxonomy" id="1329370"/>
    <lineage>
        <taxon>Bacteria</taxon>
        <taxon>Pseudomonadati</taxon>
        <taxon>Pseudomonadota</taxon>
        <taxon>Gammaproteobacteria</taxon>
        <taxon>Oceanospirillales</taxon>
        <taxon>Halomonadaceae</taxon>
        <taxon>Franzmannia</taxon>
    </lineage>
</organism>
<gene>
    <name evidence="2" type="ORF">QC821_06355</name>
</gene>
<comment type="caution">
    <text evidence="2">The sequence shown here is derived from an EMBL/GenBank/DDBJ whole genome shotgun (WGS) entry which is preliminary data.</text>
</comment>
<evidence type="ECO:0000313" key="2">
    <source>
        <dbReference type="EMBL" id="MDR5904892.1"/>
    </source>
</evidence>
<keyword evidence="3" id="KW-1185">Reference proteome</keyword>
<sequence>MMMCKGATRLMSLKQDRSLSLQERMSLTFHLMMCDPCRQCEKQFTLLHEVGRRFEEDIERAGRGADPDNTRD</sequence>
<dbReference type="RefSeq" id="WP_309718521.1">
    <property type="nucleotide sequence ID" value="NZ_JARWAM010000004.1"/>
</dbReference>
<dbReference type="Pfam" id="PF13490">
    <property type="entry name" value="zf-HC2"/>
    <property type="match status" value="1"/>
</dbReference>
<protein>
    <submittedName>
        <fullName evidence="2">Zf-HC2 domain-containing protein</fullName>
    </submittedName>
</protein>
<proteinExistence type="predicted"/>